<organism evidence="1 2">
    <name type="scientific">Streptomyces bacillaris</name>
    <dbReference type="NCBI Taxonomy" id="68179"/>
    <lineage>
        <taxon>Bacteria</taxon>
        <taxon>Bacillati</taxon>
        <taxon>Actinomycetota</taxon>
        <taxon>Actinomycetes</taxon>
        <taxon>Kitasatosporales</taxon>
        <taxon>Streptomycetaceae</taxon>
        <taxon>Streptomyces</taxon>
    </lineage>
</organism>
<dbReference type="Proteomes" id="UP001598300">
    <property type="component" value="Unassembled WGS sequence"/>
</dbReference>
<gene>
    <name evidence="1" type="ORF">ACFWR3_26300</name>
</gene>
<name>A0ABW6E421_9ACTN</name>
<accession>A0ABW6E421</accession>
<dbReference type="RefSeq" id="WP_141760754.1">
    <property type="nucleotide sequence ID" value="NZ_JBHXNM010000036.1"/>
</dbReference>
<comment type="caution">
    <text evidence="1">The sequence shown here is derived from an EMBL/GenBank/DDBJ whole genome shotgun (WGS) entry which is preliminary data.</text>
</comment>
<protein>
    <submittedName>
        <fullName evidence="1">Uncharacterized protein</fullName>
    </submittedName>
</protein>
<sequence>MSDEAVPDVTWEEIADSWRLDELLEGRMRPTTSDDVLTLMTIGVLRGRRAPLSEDARCKALDAMLAAADGGAGAEEDQTPRDPARIEQTRQAALRALEEARQQREE</sequence>
<dbReference type="EMBL" id="JBHXPM010000029">
    <property type="protein sequence ID" value="MFD3959573.1"/>
    <property type="molecule type" value="Genomic_DNA"/>
</dbReference>
<reference evidence="1 2" key="1">
    <citation type="submission" date="2024-09" db="EMBL/GenBank/DDBJ databases">
        <title>The Natural Products Discovery Center: Release of the First 8490 Sequenced Strains for Exploring Actinobacteria Biosynthetic Diversity.</title>
        <authorList>
            <person name="Kalkreuter E."/>
            <person name="Kautsar S.A."/>
            <person name="Yang D."/>
            <person name="Bader C.D."/>
            <person name="Teijaro C.N."/>
            <person name="Fluegel L."/>
            <person name="Davis C.M."/>
            <person name="Simpson J.R."/>
            <person name="Lauterbach L."/>
            <person name="Steele A.D."/>
            <person name="Gui C."/>
            <person name="Meng S."/>
            <person name="Li G."/>
            <person name="Viehrig K."/>
            <person name="Ye F."/>
            <person name="Su P."/>
            <person name="Kiefer A.F."/>
            <person name="Nichols A."/>
            <person name="Cepeda A.J."/>
            <person name="Yan W."/>
            <person name="Fan B."/>
            <person name="Jiang Y."/>
            <person name="Adhikari A."/>
            <person name="Zheng C.-J."/>
            <person name="Schuster L."/>
            <person name="Cowan T.M."/>
            <person name="Smanski M.J."/>
            <person name="Chevrette M.G."/>
            <person name="De Carvalho L.P.S."/>
            <person name="Shen B."/>
        </authorList>
    </citation>
    <scope>NUCLEOTIDE SEQUENCE [LARGE SCALE GENOMIC DNA]</scope>
    <source>
        <strain evidence="1 2">NPDC058584</strain>
    </source>
</reference>
<evidence type="ECO:0000313" key="1">
    <source>
        <dbReference type="EMBL" id="MFD3959573.1"/>
    </source>
</evidence>
<keyword evidence="2" id="KW-1185">Reference proteome</keyword>
<proteinExistence type="predicted"/>
<evidence type="ECO:0000313" key="2">
    <source>
        <dbReference type="Proteomes" id="UP001598300"/>
    </source>
</evidence>